<comment type="caution">
    <text evidence="1">The sequence shown here is derived from an EMBL/GenBank/DDBJ whole genome shotgun (WGS) entry which is preliminary data.</text>
</comment>
<dbReference type="Proteomes" id="UP000828048">
    <property type="component" value="Chromosome 9"/>
</dbReference>
<dbReference type="EMBL" id="CM037159">
    <property type="protein sequence ID" value="KAH7867054.1"/>
    <property type="molecule type" value="Genomic_DNA"/>
</dbReference>
<accession>A0ACB7ZNK2</accession>
<evidence type="ECO:0000313" key="1">
    <source>
        <dbReference type="EMBL" id="KAH7867054.1"/>
    </source>
</evidence>
<evidence type="ECO:0000313" key="2">
    <source>
        <dbReference type="Proteomes" id="UP000828048"/>
    </source>
</evidence>
<organism evidence="1 2">
    <name type="scientific">Vaccinium darrowii</name>
    <dbReference type="NCBI Taxonomy" id="229202"/>
    <lineage>
        <taxon>Eukaryota</taxon>
        <taxon>Viridiplantae</taxon>
        <taxon>Streptophyta</taxon>
        <taxon>Embryophyta</taxon>
        <taxon>Tracheophyta</taxon>
        <taxon>Spermatophyta</taxon>
        <taxon>Magnoliopsida</taxon>
        <taxon>eudicotyledons</taxon>
        <taxon>Gunneridae</taxon>
        <taxon>Pentapetalae</taxon>
        <taxon>asterids</taxon>
        <taxon>Ericales</taxon>
        <taxon>Ericaceae</taxon>
        <taxon>Vaccinioideae</taxon>
        <taxon>Vaccinieae</taxon>
        <taxon>Vaccinium</taxon>
    </lineage>
</organism>
<keyword evidence="2" id="KW-1185">Reference proteome</keyword>
<name>A0ACB7ZNK2_9ERIC</name>
<gene>
    <name evidence="1" type="ORF">Vadar_028315</name>
</gene>
<proteinExistence type="predicted"/>
<sequence>MLKTKLALVSVDSSGNGVKLTLESAADCERTKLDSDYVLVSAGRVPFAAVIGSDKIGVETDKDSWCNGSQCHGQVTSPKPNPINNLDTLE</sequence>
<protein>
    <submittedName>
        <fullName evidence="1">Uncharacterized protein</fullName>
    </submittedName>
</protein>
<reference evidence="1 2" key="1">
    <citation type="journal article" date="2021" name="Hortic Res">
        <title>High-quality reference genome and annotation aids understanding of berry development for evergreen blueberry (Vaccinium darrowii).</title>
        <authorList>
            <person name="Yu J."/>
            <person name="Hulse-Kemp A.M."/>
            <person name="Babiker E."/>
            <person name="Staton M."/>
        </authorList>
    </citation>
    <scope>NUCLEOTIDE SEQUENCE [LARGE SCALE GENOMIC DNA]</scope>
    <source>
        <strain evidence="2">cv. NJ 8807/NJ 8810</strain>
        <tissue evidence="1">Young leaf</tissue>
    </source>
</reference>